<feature type="transmembrane region" description="Helical" evidence="1">
    <location>
        <begin position="84"/>
        <end position="101"/>
    </location>
</feature>
<keyword evidence="1" id="KW-0472">Membrane</keyword>
<feature type="transmembrane region" description="Helical" evidence="1">
    <location>
        <begin position="6"/>
        <end position="33"/>
    </location>
</feature>
<dbReference type="AlphaFoldDB" id="A0A2U0UJU3"/>
<dbReference type="Proteomes" id="UP000245870">
    <property type="component" value="Unassembled WGS sequence"/>
</dbReference>
<evidence type="ECO:0000256" key="1">
    <source>
        <dbReference type="SAM" id="Phobius"/>
    </source>
</evidence>
<dbReference type="EMBL" id="QENY01000003">
    <property type="protein sequence ID" value="PVX57922.1"/>
    <property type="molecule type" value="Genomic_DNA"/>
</dbReference>
<keyword evidence="3" id="KW-1185">Reference proteome</keyword>
<feature type="transmembrane region" description="Helical" evidence="1">
    <location>
        <begin position="45"/>
        <end position="64"/>
    </location>
</feature>
<evidence type="ECO:0008006" key="4">
    <source>
        <dbReference type="Google" id="ProtNLM"/>
    </source>
</evidence>
<evidence type="ECO:0000313" key="2">
    <source>
        <dbReference type="EMBL" id="PVX57922.1"/>
    </source>
</evidence>
<proteinExistence type="predicted"/>
<dbReference type="RefSeq" id="WP_116615794.1">
    <property type="nucleotide sequence ID" value="NZ_CALDWB010000002.1"/>
</dbReference>
<reference evidence="2 3" key="1">
    <citation type="submission" date="2018-05" db="EMBL/GenBank/DDBJ databases">
        <title>Genomic Encyclopedia of Type Strains, Phase IV (KMG-IV): sequencing the most valuable type-strain genomes for metagenomic binning, comparative biology and taxonomic classification.</title>
        <authorList>
            <person name="Goeker M."/>
        </authorList>
    </citation>
    <scope>NUCLEOTIDE SEQUENCE [LARGE SCALE GENOMIC DNA]</scope>
    <source>
        <strain evidence="2 3">DSM 100333</strain>
    </source>
</reference>
<dbReference type="Gene3D" id="1.20.144.10">
    <property type="entry name" value="Phosphatidic acid phosphatase type 2/haloperoxidase"/>
    <property type="match status" value="1"/>
</dbReference>
<organism evidence="2 3">
    <name type="scientific">Hallella colorans</name>
    <dbReference type="NCBI Taxonomy" id="1703337"/>
    <lineage>
        <taxon>Bacteria</taxon>
        <taxon>Pseudomonadati</taxon>
        <taxon>Bacteroidota</taxon>
        <taxon>Bacteroidia</taxon>
        <taxon>Bacteroidales</taxon>
        <taxon>Prevotellaceae</taxon>
        <taxon>Hallella</taxon>
    </lineage>
</organism>
<gene>
    <name evidence="2" type="ORF">C7379_10345</name>
</gene>
<feature type="transmembrane region" description="Helical" evidence="1">
    <location>
        <begin position="184"/>
        <end position="202"/>
    </location>
</feature>
<keyword evidence="1" id="KW-1133">Transmembrane helix</keyword>
<feature type="transmembrane region" description="Helical" evidence="1">
    <location>
        <begin position="113"/>
        <end position="131"/>
    </location>
</feature>
<comment type="caution">
    <text evidence="2">The sequence shown here is derived from an EMBL/GenBank/DDBJ whole genome shotgun (WGS) entry which is preliminary data.</text>
</comment>
<name>A0A2U0UJU3_9BACT</name>
<evidence type="ECO:0000313" key="3">
    <source>
        <dbReference type="Proteomes" id="UP000245870"/>
    </source>
</evidence>
<sequence>MVAKNIILAARVISMVFTPFYLSLVGLVALFIFSYMSMMPWQYKLMVLTMVYFFTILLPTLLIHAYRRYQGWSPAEIGKKERRMMPYIMAILCYFACYYLMSVMRIPQFMANILVAALMIQVICAIINIWWKISTHTAGIGGFVGGLLAFSILFSFNPLGWFCANMIIAGMVGTSRMILRQHSLAQVVVGFLVGVVTAFWMII</sequence>
<protein>
    <recommendedName>
        <fullName evidence="4">PAP2 superfamily protein</fullName>
    </recommendedName>
</protein>
<keyword evidence="1" id="KW-0812">Transmembrane</keyword>
<feature type="transmembrane region" description="Helical" evidence="1">
    <location>
        <begin position="143"/>
        <end position="172"/>
    </location>
</feature>
<accession>A0A2U0UJU3</accession>
<dbReference type="OrthoDB" id="9786064at2"/>